<evidence type="ECO:0000313" key="2">
    <source>
        <dbReference type="Proteomes" id="UP000215914"/>
    </source>
</evidence>
<dbReference type="EMBL" id="CM007894">
    <property type="protein sequence ID" value="OTG26709.1"/>
    <property type="molecule type" value="Genomic_DNA"/>
</dbReference>
<sequence length="89" mass="10189">MFTSHHHHLHRFTSHHHPRFTSHPLHLFTSHHLHRFTKALCIQIPSTTSSEKAPTPTLHLQLTTSSLPPLIKGCLLCLSSFHSCMNKDI</sequence>
<dbReference type="Proteomes" id="UP000215914">
    <property type="component" value="Chromosome 5"/>
</dbReference>
<keyword evidence="2" id="KW-1185">Reference proteome</keyword>
<dbReference type="AlphaFoldDB" id="A0A251UUI5"/>
<dbReference type="InParanoid" id="A0A251UUI5"/>
<protein>
    <submittedName>
        <fullName evidence="1">Uncharacterized protein</fullName>
    </submittedName>
</protein>
<accession>A0A251UUI5</accession>
<organism evidence="1 2">
    <name type="scientific">Helianthus annuus</name>
    <name type="common">Common sunflower</name>
    <dbReference type="NCBI Taxonomy" id="4232"/>
    <lineage>
        <taxon>Eukaryota</taxon>
        <taxon>Viridiplantae</taxon>
        <taxon>Streptophyta</taxon>
        <taxon>Embryophyta</taxon>
        <taxon>Tracheophyta</taxon>
        <taxon>Spermatophyta</taxon>
        <taxon>Magnoliopsida</taxon>
        <taxon>eudicotyledons</taxon>
        <taxon>Gunneridae</taxon>
        <taxon>Pentapetalae</taxon>
        <taxon>asterids</taxon>
        <taxon>campanulids</taxon>
        <taxon>Asterales</taxon>
        <taxon>Asteraceae</taxon>
        <taxon>Asteroideae</taxon>
        <taxon>Heliantheae alliance</taxon>
        <taxon>Heliantheae</taxon>
        <taxon>Helianthus</taxon>
    </lineage>
</organism>
<evidence type="ECO:0000313" key="1">
    <source>
        <dbReference type="EMBL" id="OTG26709.1"/>
    </source>
</evidence>
<reference evidence="2" key="1">
    <citation type="journal article" date="2017" name="Nature">
        <title>The sunflower genome provides insights into oil metabolism, flowering and Asterid evolution.</title>
        <authorList>
            <person name="Badouin H."/>
            <person name="Gouzy J."/>
            <person name="Grassa C.J."/>
            <person name="Murat F."/>
            <person name="Staton S.E."/>
            <person name="Cottret L."/>
            <person name="Lelandais-Briere C."/>
            <person name="Owens G.L."/>
            <person name="Carrere S."/>
            <person name="Mayjonade B."/>
            <person name="Legrand L."/>
            <person name="Gill N."/>
            <person name="Kane N.C."/>
            <person name="Bowers J.E."/>
            <person name="Hubner S."/>
            <person name="Bellec A."/>
            <person name="Berard A."/>
            <person name="Berges H."/>
            <person name="Blanchet N."/>
            <person name="Boniface M.C."/>
            <person name="Brunel D."/>
            <person name="Catrice O."/>
            <person name="Chaidir N."/>
            <person name="Claudel C."/>
            <person name="Donnadieu C."/>
            <person name="Faraut T."/>
            <person name="Fievet G."/>
            <person name="Helmstetter N."/>
            <person name="King M."/>
            <person name="Knapp S.J."/>
            <person name="Lai Z."/>
            <person name="Le Paslier M.C."/>
            <person name="Lippi Y."/>
            <person name="Lorenzon L."/>
            <person name="Mandel J.R."/>
            <person name="Marage G."/>
            <person name="Marchand G."/>
            <person name="Marquand E."/>
            <person name="Bret-Mestries E."/>
            <person name="Morien E."/>
            <person name="Nambeesan S."/>
            <person name="Nguyen T."/>
            <person name="Pegot-Espagnet P."/>
            <person name="Pouilly N."/>
            <person name="Raftis F."/>
            <person name="Sallet E."/>
            <person name="Schiex T."/>
            <person name="Thomas J."/>
            <person name="Vandecasteele C."/>
            <person name="Vares D."/>
            <person name="Vear F."/>
            <person name="Vautrin S."/>
            <person name="Crespi M."/>
            <person name="Mangin B."/>
            <person name="Burke J.M."/>
            <person name="Salse J."/>
            <person name="Munos S."/>
            <person name="Vincourt P."/>
            <person name="Rieseberg L.H."/>
            <person name="Langlade N.B."/>
        </authorList>
    </citation>
    <scope>NUCLEOTIDE SEQUENCE [LARGE SCALE GENOMIC DNA]</scope>
    <source>
        <strain evidence="2">cv. SF193</strain>
    </source>
</reference>
<proteinExistence type="predicted"/>
<name>A0A251UUI5_HELAN</name>
<gene>
    <name evidence="1" type="ORF">HannXRQ_Chr05g0161651</name>
</gene>